<dbReference type="GO" id="GO:0007004">
    <property type="term" value="P:telomere maintenance via telomerase"/>
    <property type="evidence" value="ECO:0007669"/>
    <property type="project" value="InterPro"/>
</dbReference>
<evidence type="ECO:0000256" key="1">
    <source>
        <dbReference type="ARBA" id="ARBA00004123"/>
    </source>
</evidence>
<evidence type="ECO:0000256" key="4">
    <source>
        <dbReference type="ARBA" id="ARBA00022895"/>
    </source>
</evidence>
<keyword evidence="5" id="KW-0539">Nucleus</keyword>
<dbReference type="STRING" id="240159.A0A4U5UGR6"/>
<dbReference type="Pfam" id="PF10341">
    <property type="entry name" value="TPP1"/>
    <property type="match status" value="1"/>
</dbReference>
<feature type="compositionally biased region" description="Low complexity" evidence="6">
    <location>
        <begin position="203"/>
        <end position="218"/>
    </location>
</feature>
<evidence type="ECO:0000313" key="9">
    <source>
        <dbReference type="Proteomes" id="UP000298787"/>
    </source>
</evidence>
<feature type="region of interest" description="Disordered" evidence="6">
    <location>
        <begin position="260"/>
        <end position="295"/>
    </location>
</feature>
<dbReference type="EMBL" id="CM014084">
    <property type="protein sequence ID" value="TKS73749.1"/>
    <property type="molecule type" value="Genomic_DNA"/>
</dbReference>
<evidence type="ECO:0000313" key="8">
    <source>
        <dbReference type="EMBL" id="TKS73749.1"/>
    </source>
</evidence>
<accession>A0A4U5UGR6</accession>
<keyword evidence="4" id="KW-0779">Telomere</keyword>
<name>A0A4U5UGR6_COLLU</name>
<dbReference type="AlphaFoldDB" id="A0A4U5UGR6"/>
<protein>
    <recommendedName>
        <fullName evidence="7">Shelterin complex subunit TPP1/Est3 domain-containing protein</fullName>
    </recommendedName>
</protein>
<evidence type="ECO:0000256" key="5">
    <source>
        <dbReference type="ARBA" id="ARBA00023242"/>
    </source>
</evidence>
<dbReference type="GO" id="GO:0016233">
    <property type="term" value="P:telomere capping"/>
    <property type="evidence" value="ECO:0007669"/>
    <property type="project" value="InterPro"/>
</dbReference>
<proteinExistence type="predicted"/>
<organism evidence="8 9">
    <name type="scientific">Collichthys lucidus</name>
    <name type="common">Big head croaker</name>
    <name type="synonym">Sciaena lucida</name>
    <dbReference type="NCBI Taxonomy" id="240159"/>
    <lineage>
        <taxon>Eukaryota</taxon>
        <taxon>Metazoa</taxon>
        <taxon>Chordata</taxon>
        <taxon>Craniata</taxon>
        <taxon>Vertebrata</taxon>
        <taxon>Euteleostomi</taxon>
        <taxon>Actinopterygii</taxon>
        <taxon>Neopterygii</taxon>
        <taxon>Teleostei</taxon>
        <taxon>Neoteleostei</taxon>
        <taxon>Acanthomorphata</taxon>
        <taxon>Eupercaria</taxon>
        <taxon>Sciaenidae</taxon>
        <taxon>Collichthys</taxon>
    </lineage>
</organism>
<dbReference type="InterPro" id="IPR019437">
    <property type="entry name" value="TPP1/Est3"/>
</dbReference>
<dbReference type="GO" id="GO:0032211">
    <property type="term" value="P:negative regulation of telomere maintenance via telomerase"/>
    <property type="evidence" value="ECO:0007669"/>
    <property type="project" value="TreeGrafter"/>
</dbReference>
<evidence type="ECO:0000256" key="6">
    <source>
        <dbReference type="SAM" id="MobiDB-lite"/>
    </source>
</evidence>
<dbReference type="Gene3D" id="2.40.50.960">
    <property type="match status" value="1"/>
</dbReference>
<keyword evidence="3" id="KW-0158">Chromosome</keyword>
<feature type="compositionally biased region" description="Polar residues" evidence="6">
    <location>
        <begin position="265"/>
        <end position="290"/>
    </location>
</feature>
<evidence type="ECO:0000256" key="3">
    <source>
        <dbReference type="ARBA" id="ARBA00022454"/>
    </source>
</evidence>
<dbReference type="Proteomes" id="UP000298787">
    <property type="component" value="Chromosome 7"/>
</dbReference>
<evidence type="ECO:0000256" key="2">
    <source>
        <dbReference type="ARBA" id="ARBA00004574"/>
    </source>
</evidence>
<dbReference type="InterPro" id="IPR028631">
    <property type="entry name" value="ACD"/>
</dbReference>
<dbReference type="PANTHER" id="PTHR14487">
    <property type="entry name" value="ADRENOCORTICAL DYSPLASIA PROTEIN ACD"/>
    <property type="match status" value="1"/>
</dbReference>
<feature type="region of interest" description="Disordered" evidence="6">
    <location>
        <begin position="412"/>
        <end position="527"/>
    </location>
</feature>
<feature type="domain" description="Shelterin complex subunit TPP1/Est3" evidence="7">
    <location>
        <begin position="9"/>
        <end position="158"/>
    </location>
</feature>
<reference evidence="8 9" key="1">
    <citation type="submission" date="2019-01" db="EMBL/GenBank/DDBJ databases">
        <title>Genome Assembly of Collichthys lucidus.</title>
        <authorList>
            <person name="Cai M."/>
            <person name="Xiao S."/>
        </authorList>
    </citation>
    <scope>NUCLEOTIDE SEQUENCE [LARGE SCALE GENOMIC DNA]</scope>
    <source>
        <strain evidence="8">JT15FE1705JMU</strain>
        <tissue evidence="8">Muscle</tissue>
    </source>
</reference>
<feature type="region of interest" description="Disordered" evidence="6">
    <location>
        <begin position="338"/>
        <end position="372"/>
    </location>
</feature>
<gene>
    <name evidence="8" type="ORF">D9C73_007830</name>
</gene>
<dbReference type="PANTHER" id="PTHR14487:SF3">
    <property type="entry name" value="ADRENOCORTICAL DYSPLASIA PROTEIN HOMOLOG"/>
    <property type="match status" value="1"/>
</dbReference>
<dbReference type="GO" id="GO:0005697">
    <property type="term" value="C:telomerase holoenzyme complex"/>
    <property type="evidence" value="ECO:0007669"/>
    <property type="project" value="InterPro"/>
</dbReference>
<feature type="region of interest" description="Disordered" evidence="6">
    <location>
        <begin position="200"/>
        <end position="222"/>
    </location>
</feature>
<keyword evidence="9" id="KW-1185">Reference proteome</keyword>
<evidence type="ECO:0000259" key="7">
    <source>
        <dbReference type="Pfam" id="PF10341"/>
    </source>
</evidence>
<sequence length="589" mass="64166">MPRPSRIKLSPWIESLILSYGSHPEVEEGGGSSSGCLKAHVIGVGPMSQSQAQGSEGPTALLFLSDEVLQIPAMLTASAWEHLQYHEERESLSSLLNTTVYIQNYRLQFHAAPEKTRSRFFLSVGELATTAAGPVKENTPCCTTLPSVRQKICKTWKLLLNQEMQESQRSQCGFDLSELLGEWQQDCLRTVLEDVRERLTTASRRPVSPQPSTSTSSSLTHPGALIATGWDVDRVRYKREKCFSVPIKCLLIPEEDALQLRTPPLSGSGTPSRLSASEDSMGDSSESAQPSVDDAEWRIARPAVLETACDAKDDSAPPAEHSKDMIVGMIHSDIRPLTNPWDIFPPPGDTSSSSCASPEAGPTDSPHDHAVARSEPDHAAVLTSTQFPVQSSKEPLQTSEQSILPPYQLQIPTSSHHASAGSSTSSSVKTPEPFTRLSNLSPVADKHHTDPASNEESPEKRKSGKAKRKSSTPEAGVDGEDEEAEISSSPPSWLFDSEADGGATQDSSEHQRRTLLRKTPTVHSDGKRFSYSYQASGQNLQDFSRFKVAGSWLQWAVKYLVTPKQTDNPHDTSATSNQTPSDRMGVISN</sequence>
<dbReference type="GO" id="GO:0070198">
    <property type="term" value="P:protein localization to chromosome, telomeric region"/>
    <property type="evidence" value="ECO:0007669"/>
    <property type="project" value="TreeGrafter"/>
</dbReference>
<dbReference type="GO" id="GO:0070187">
    <property type="term" value="C:shelterin complex"/>
    <property type="evidence" value="ECO:0007669"/>
    <property type="project" value="InterPro"/>
</dbReference>
<feature type="compositionally biased region" description="Low complexity" evidence="6">
    <location>
        <begin position="413"/>
        <end position="427"/>
    </location>
</feature>
<feature type="region of interest" description="Disordered" evidence="6">
    <location>
        <begin position="563"/>
        <end position="589"/>
    </location>
</feature>
<comment type="subcellular location">
    <subcellularLocation>
        <location evidence="2">Chromosome</location>
        <location evidence="2">Telomere</location>
    </subcellularLocation>
    <subcellularLocation>
        <location evidence="1">Nucleus</location>
    </subcellularLocation>
</comment>
<dbReference type="GO" id="GO:0042162">
    <property type="term" value="F:telomeric DNA binding"/>
    <property type="evidence" value="ECO:0007669"/>
    <property type="project" value="InterPro"/>
</dbReference>